<dbReference type="NCBIfam" id="TIGR02745">
    <property type="entry name" value="ccoG_rdxA_fixG"/>
    <property type="match status" value="1"/>
</dbReference>
<dbReference type="GO" id="GO:0046872">
    <property type="term" value="F:metal ion binding"/>
    <property type="evidence" value="ECO:0007669"/>
    <property type="project" value="UniProtKB-KW"/>
</dbReference>
<dbReference type="AlphaFoldDB" id="A0A5C6ATW0"/>
<proteinExistence type="predicted"/>
<dbReference type="InterPro" id="IPR032879">
    <property type="entry name" value="FixG_C"/>
</dbReference>
<evidence type="ECO:0000256" key="1">
    <source>
        <dbReference type="ARBA" id="ARBA00022448"/>
    </source>
</evidence>
<dbReference type="InterPro" id="IPR009051">
    <property type="entry name" value="Helical_ferredxn"/>
</dbReference>
<dbReference type="EMBL" id="SJPN01000004">
    <property type="protein sequence ID" value="TWU02452.1"/>
    <property type="molecule type" value="Genomic_DNA"/>
</dbReference>
<dbReference type="PANTHER" id="PTHR30176">
    <property type="entry name" value="FERREDOXIN-TYPE PROTEIN NAPH"/>
    <property type="match status" value="1"/>
</dbReference>
<evidence type="ECO:0000256" key="3">
    <source>
        <dbReference type="ARBA" id="ARBA00022723"/>
    </source>
</evidence>
<keyword evidence="6" id="KW-0411">Iron-sulfur</keyword>
<keyword evidence="2" id="KW-0004">4Fe-4S</keyword>
<dbReference type="Proteomes" id="UP000320176">
    <property type="component" value="Unassembled WGS sequence"/>
</dbReference>
<protein>
    <submittedName>
        <fullName evidence="9">4Fe-4S binding domain protein</fullName>
    </submittedName>
</protein>
<evidence type="ECO:0000313" key="9">
    <source>
        <dbReference type="EMBL" id="TWU02452.1"/>
    </source>
</evidence>
<feature type="transmembrane region" description="Helical" evidence="7">
    <location>
        <begin position="114"/>
        <end position="131"/>
    </location>
</feature>
<keyword evidence="3" id="KW-0479">Metal-binding</keyword>
<feature type="transmembrane region" description="Helical" evidence="7">
    <location>
        <begin position="221"/>
        <end position="245"/>
    </location>
</feature>
<reference evidence="9 10" key="1">
    <citation type="submission" date="2019-02" db="EMBL/GenBank/DDBJ databases">
        <title>Deep-cultivation of Planctomycetes and their phenomic and genomic characterization uncovers novel biology.</title>
        <authorList>
            <person name="Wiegand S."/>
            <person name="Jogler M."/>
            <person name="Boedeker C."/>
            <person name="Pinto D."/>
            <person name="Vollmers J."/>
            <person name="Rivas-Marin E."/>
            <person name="Kohn T."/>
            <person name="Peeters S.H."/>
            <person name="Heuer A."/>
            <person name="Rast P."/>
            <person name="Oberbeckmann S."/>
            <person name="Bunk B."/>
            <person name="Jeske O."/>
            <person name="Meyerdierks A."/>
            <person name="Storesund J.E."/>
            <person name="Kallscheuer N."/>
            <person name="Luecker S."/>
            <person name="Lage O.M."/>
            <person name="Pohl T."/>
            <person name="Merkel B.J."/>
            <person name="Hornburger P."/>
            <person name="Mueller R.-W."/>
            <person name="Bruemmer F."/>
            <person name="Labrenz M."/>
            <person name="Spormann A.M."/>
            <person name="Op Den Camp H."/>
            <person name="Overmann J."/>
            <person name="Amann R."/>
            <person name="Jetten M.S.M."/>
            <person name="Mascher T."/>
            <person name="Medema M.H."/>
            <person name="Devos D.P."/>
            <person name="Kaster A.-K."/>
            <person name="Ovreas L."/>
            <person name="Rohde M."/>
            <person name="Galperin M.Y."/>
            <person name="Jogler C."/>
        </authorList>
    </citation>
    <scope>NUCLEOTIDE SEQUENCE [LARGE SCALE GENOMIC DNA]</scope>
    <source>
        <strain evidence="9 10">Pla52n</strain>
    </source>
</reference>
<dbReference type="SUPFAM" id="SSF54862">
    <property type="entry name" value="4Fe-4S ferredoxins"/>
    <property type="match status" value="1"/>
</dbReference>
<dbReference type="Pfam" id="PF12801">
    <property type="entry name" value="Fer4_5"/>
    <property type="match status" value="1"/>
</dbReference>
<dbReference type="InterPro" id="IPR013783">
    <property type="entry name" value="Ig-like_fold"/>
</dbReference>
<keyword evidence="4" id="KW-0249">Electron transport</keyword>
<keyword evidence="7" id="KW-0472">Membrane</keyword>
<dbReference type="PANTHER" id="PTHR30176:SF3">
    <property type="entry name" value="FERREDOXIN-TYPE PROTEIN NAPH"/>
    <property type="match status" value="1"/>
</dbReference>
<dbReference type="Pfam" id="PF11614">
    <property type="entry name" value="FixG_C"/>
    <property type="match status" value="1"/>
</dbReference>
<dbReference type="InterPro" id="IPR017896">
    <property type="entry name" value="4Fe4S_Fe-S-bd"/>
</dbReference>
<evidence type="ECO:0000256" key="4">
    <source>
        <dbReference type="ARBA" id="ARBA00022982"/>
    </source>
</evidence>
<keyword evidence="7" id="KW-0812">Transmembrane</keyword>
<dbReference type="Gene3D" id="2.60.40.10">
    <property type="entry name" value="Immunoglobulins"/>
    <property type="match status" value="1"/>
</dbReference>
<accession>A0A5C6ATW0</accession>
<comment type="caution">
    <text evidence="9">The sequence shown here is derived from an EMBL/GenBank/DDBJ whole genome shotgun (WGS) entry which is preliminary data.</text>
</comment>
<dbReference type="GO" id="GO:0051539">
    <property type="term" value="F:4 iron, 4 sulfur cluster binding"/>
    <property type="evidence" value="ECO:0007669"/>
    <property type="project" value="UniProtKB-KW"/>
</dbReference>
<dbReference type="RefSeq" id="WP_231742054.1">
    <property type="nucleotide sequence ID" value="NZ_CP151726.1"/>
</dbReference>
<feature type="transmembrane region" description="Helical" evidence="7">
    <location>
        <begin position="417"/>
        <end position="436"/>
    </location>
</feature>
<dbReference type="PROSITE" id="PS51379">
    <property type="entry name" value="4FE4S_FER_2"/>
    <property type="match status" value="1"/>
</dbReference>
<evidence type="ECO:0000256" key="5">
    <source>
        <dbReference type="ARBA" id="ARBA00023004"/>
    </source>
</evidence>
<evidence type="ECO:0000256" key="6">
    <source>
        <dbReference type="ARBA" id="ARBA00023014"/>
    </source>
</evidence>
<name>A0A5C6ATW0_9BACT</name>
<keyword evidence="1" id="KW-0813">Transport</keyword>
<evidence type="ECO:0000256" key="7">
    <source>
        <dbReference type="SAM" id="Phobius"/>
    </source>
</evidence>
<dbReference type="GO" id="GO:0005886">
    <property type="term" value="C:plasma membrane"/>
    <property type="evidence" value="ECO:0007669"/>
    <property type="project" value="TreeGrafter"/>
</dbReference>
<feature type="domain" description="4Fe-4S ferredoxin-type" evidence="8">
    <location>
        <begin position="335"/>
        <end position="367"/>
    </location>
</feature>
<keyword evidence="5" id="KW-0408">Iron</keyword>
<dbReference type="PROSITE" id="PS00198">
    <property type="entry name" value="4FE4S_FER_1"/>
    <property type="match status" value="1"/>
</dbReference>
<gene>
    <name evidence="9" type="ORF">Pla52n_35020</name>
</gene>
<organism evidence="9 10">
    <name type="scientific">Stieleria varia</name>
    <dbReference type="NCBI Taxonomy" id="2528005"/>
    <lineage>
        <taxon>Bacteria</taxon>
        <taxon>Pseudomonadati</taxon>
        <taxon>Planctomycetota</taxon>
        <taxon>Planctomycetia</taxon>
        <taxon>Pirellulales</taxon>
        <taxon>Pirellulaceae</taxon>
        <taxon>Stieleria</taxon>
    </lineage>
</organism>
<keyword evidence="10" id="KW-1185">Reference proteome</keyword>
<evidence type="ECO:0000256" key="2">
    <source>
        <dbReference type="ARBA" id="ARBA00022485"/>
    </source>
</evidence>
<evidence type="ECO:0000259" key="8">
    <source>
        <dbReference type="PROSITE" id="PS51379"/>
    </source>
</evidence>
<feature type="transmembrane region" description="Helical" evidence="7">
    <location>
        <begin position="265"/>
        <end position="284"/>
    </location>
</feature>
<feature type="transmembrane region" description="Helical" evidence="7">
    <location>
        <begin position="159"/>
        <end position="184"/>
    </location>
</feature>
<dbReference type="Gene3D" id="1.10.1060.10">
    <property type="entry name" value="Alpha-helical ferredoxin"/>
    <property type="match status" value="1"/>
</dbReference>
<dbReference type="InterPro" id="IPR014116">
    <property type="entry name" value="Cyt_c_oxidase_cbb3_FixG"/>
</dbReference>
<keyword evidence="7" id="KW-1133">Transmembrane helix</keyword>
<dbReference type="InterPro" id="IPR051684">
    <property type="entry name" value="Electron_Trans/Redox"/>
</dbReference>
<dbReference type="Pfam" id="PF13746">
    <property type="entry name" value="Fer4_18"/>
    <property type="match status" value="1"/>
</dbReference>
<dbReference type="InterPro" id="IPR017900">
    <property type="entry name" value="4Fe4S_Fe_S_CS"/>
</dbReference>
<evidence type="ECO:0000313" key="10">
    <source>
        <dbReference type="Proteomes" id="UP000320176"/>
    </source>
</evidence>
<sequence>MSIFESLPLLAASGGCRNAGKCQLAGACEGAGGVSPAGAIPAGREPAAVGMGTLVFATASNQETEEPESGTTGGKHSALLESPEHVLSTLESDGSRRWLRPKLSPGKWWQRRRIVAYLLMIVFVVIPHLRLAGKPLILLDIAEREFTILGRTFLPTDTLLLALLMLSVFVSIVLITAVAGRAWCGWACPQTVYMEFLFRPVDRLFDNTVGKGGKPRRDKGALLHIARFVVYALLCMFLAHTFLAYFVGTEKLAMWVRSTPAAHPVAFLVMSATLGLMLFDFMFFREQLCLIACPYGRFQSVMLDQQSTIVAYDYVRGEPRKKGKREPLPVVSADGRASVTENRSVGDCVDCNQCVVVCPTGIDIRDGLQMECINCTQCIDACDEVMDRVGLPKGLIRYGSQDSIAGKAKRLLRARTMIYPVILLALFGALLTALVIKSGFDARVIRGKGAPYTIYPDRTASNEFQLRLVNRTDEPQHYEIIPPADESIKIEVLDQGKMTLEGGGTELVPLHVTFPSNLTRGIGRSNLKMTIRDGEQRTREVQFFLLGPR</sequence>